<reference evidence="2" key="1">
    <citation type="submission" date="2010-02" db="EMBL/GenBank/DDBJ databases">
        <title>Sequencing and annotation of the Blastocystis hominis genome.</title>
        <authorList>
            <person name="Wincker P."/>
        </authorList>
    </citation>
    <scope>NUCLEOTIDE SEQUENCE</scope>
    <source>
        <strain evidence="2">Singapore isolate B</strain>
    </source>
</reference>
<dbReference type="InParanoid" id="D8MAZ1"/>
<feature type="transmembrane region" description="Helical" evidence="1">
    <location>
        <begin position="111"/>
        <end position="138"/>
    </location>
</feature>
<evidence type="ECO:0000313" key="3">
    <source>
        <dbReference type="Proteomes" id="UP000008312"/>
    </source>
</evidence>
<dbReference type="PANTHER" id="PTHR18640:SF10">
    <property type="entry name" value="SODIUM_METABOLITE COTRANSPORTER BASS4, CHLOROPLASTIC-RELATED"/>
    <property type="match status" value="1"/>
</dbReference>
<dbReference type="InterPro" id="IPR016833">
    <property type="entry name" value="Put_Na-Bile_cotransptr"/>
</dbReference>
<keyword evidence="1" id="KW-0472">Membrane</keyword>
<dbReference type="Gene3D" id="1.20.1530.20">
    <property type="match status" value="1"/>
</dbReference>
<keyword evidence="1" id="KW-0812">Transmembrane</keyword>
<dbReference type="EMBL" id="FN668690">
    <property type="protein sequence ID" value="CBK25230.2"/>
    <property type="molecule type" value="Genomic_DNA"/>
</dbReference>
<protein>
    <submittedName>
        <fullName evidence="2">Uncharacterized protein</fullName>
    </submittedName>
</protein>
<dbReference type="GeneID" id="24921852"/>
<proteinExistence type="predicted"/>
<dbReference type="Proteomes" id="UP000008312">
    <property type="component" value="Unassembled WGS sequence"/>
</dbReference>
<name>D8MAZ1_BLAHO</name>
<keyword evidence="1" id="KW-1133">Transmembrane helix</keyword>
<feature type="transmembrane region" description="Helical" evidence="1">
    <location>
        <begin position="150"/>
        <end position="178"/>
    </location>
</feature>
<dbReference type="PANTHER" id="PTHR18640">
    <property type="entry name" value="SOLUTE CARRIER FAMILY 10 MEMBER 7"/>
    <property type="match status" value="1"/>
</dbReference>
<feature type="transmembrane region" description="Helical" evidence="1">
    <location>
        <begin position="214"/>
        <end position="233"/>
    </location>
</feature>
<evidence type="ECO:0000256" key="1">
    <source>
        <dbReference type="SAM" id="Phobius"/>
    </source>
</evidence>
<organism evidence="2">
    <name type="scientific">Blastocystis hominis</name>
    <dbReference type="NCBI Taxonomy" id="12968"/>
    <lineage>
        <taxon>Eukaryota</taxon>
        <taxon>Sar</taxon>
        <taxon>Stramenopiles</taxon>
        <taxon>Bigyra</taxon>
        <taxon>Opalozoa</taxon>
        <taxon>Opalinata</taxon>
        <taxon>Blastocystidae</taxon>
        <taxon>Blastocystis</taxon>
    </lineage>
</organism>
<dbReference type="OrthoDB" id="188035at2759"/>
<sequence length="238" mass="26083">MIILVFAIVIGIGLGIGQALSKTIFTKVCVFLIFLISGLKLDTSSVKDAIHYWPHFIFGCVFILLVYPFFGYLVLLIPVTPRELMIGIASMCCSPTVLASSAILADQCGGSFPLALLLSVSTSLLGVFISPISVSLLFKSSNITVTLDVTSILLELLLTIALPMAIGYLTQLFCSWVAKQVKRFSSLLKVLSSLFLCMVPWVKMSESRDQLLQLQFISIVYSLIVIIILHYVYPSTAM</sequence>
<dbReference type="RefSeq" id="XP_012899278.1">
    <property type="nucleotide sequence ID" value="XM_013043824.1"/>
</dbReference>
<gene>
    <name evidence="2" type="ORF">GSBLH_T00004851001</name>
</gene>
<dbReference type="AlphaFoldDB" id="D8MAZ1"/>
<dbReference type="InterPro" id="IPR038770">
    <property type="entry name" value="Na+/solute_symporter_sf"/>
</dbReference>
<feature type="transmembrane region" description="Helical" evidence="1">
    <location>
        <begin position="84"/>
        <end position="105"/>
    </location>
</feature>
<accession>D8MAZ1</accession>
<keyword evidence="3" id="KW-1185">Reference proteome</keyword>
<feature type="transmembrane region" description="Helical" evidence="1">
    <location>
        <begin position="52"/>
        <end position="77"/>
    </location>
</feature>
<dbReference type="Pfam" id="PF13593">
    <property type="entry name" value="SBF_like"/>
    <property type="match status" value="1"/>
</dbReference>
<evidence type="ECO:0000313" key="2">
    <source>
        <dbReference type="EMBL" id="CBK25230.2"/>
    </source>
</evidence>